<reference evidence="1" key="2">
    <citation type="submission" date="2020-11" db="EMBL/GenBank/DDBJ databases">
        <authorList>
            <person name="McCartney M.A."/>
            <person name="Auch B."/>
            <person name="Kono T."/>
            <person name="Mallez S."/>
            <person name="Becker A."/>
            <person name="Gohl D.M."/>
            <person name="Silverstein K.A.T."/>
            <person name="Koren S."/>
            <person name="Bechman K.B."/>
            <person name="Herman A."/>
            <person name="Abrahante J.E."/>
            <person name="Garbe J."/>
        </authorList>
    </citation>
    <scope>NUCLEOTIDE SEQUENCE</scope>
    <source>
        <strain evidence="1">Duluth1</strain>
        <tissue evidence="1">Whole animal</tissue>
    </source>
</reference>
<sequence>MRSDLIDMGSEKGVGARAHSIEWVQRRGLGQGHTQLNGFREGVGQGHTKLSWVQIKGWGQWHTQLNGFRDGYGGRGTLN</sequence>
<evidence type="ECO:0000313" key="2">
    <source>
        <dbReference type="Proteomes" id="UP000828390"/>
    </source>
</evidence>
<protein>
    <submittedName>
        <fullName evidence="1">Uncharacterized protein</fullName>
    </submittedName>
</protein>
<accession>A0A9D3Z2A6</accession>
<name>A0A9D3Z2A6_DREPO</name>
<keyword evidence="2" id="KW-1185">Reference proteome</keyword>
<evidence type="ECO:0000313" key="1">
    <source>
        <dbReference type="EMBL" id="KAH3709586.1"/>
    </source>
</evidence>
<proteinExistence type="predicted"/>
<dbReference type="EMBL" id="JAIWYP010000014">
    <property type="protein sequence ID" value="KAH3709586.1"/>
    <property type="molecule type" value="Genomic_DNA"/>
</dbReference>
<gene>
    <name evidence="1" type="ORF">DPMN_069050</name>
</gene>
<reference evidence="1" key="1">
    <citation type="journal article" date="2019" name="bioRxiv">
        <title>The Genome of the Zebra Mussel, Dreissena polymorpha: A Resource for Invasive Species Research.</title>
        <authorList>
            <person name="McCartney M.A."/>
            <person name="Auch B."/>
            <person name="Kono T."/>
            <person name="Mallez S."/>
            <person name="Zhang Y."/>
            <person name="Obille A."/>
            <person name="Becker A."/>
            <person name="Abrahante J.E."/>
            <person name="Garbe J."/>
            <person name="Badalamenti J.P."/>
            <person name="Herman A."/>
            <person name="Mangelson H."/>
            <person name="Liachko I."/>
            <person name="Sullivan S."/>
            <person name="Sone E.D."/>
            <person name="Koren S."/>
            <person name="Silverstein K.A.T."/>
            <person name="Beckman K.B."/>
            <person name="Gohl D.M."/>
        </authorList>
    </citation>
    <scope>NUCLEOTIDE SEQUENCE</scope>
    <source>
        <strain evidence="1">Duluth1</strain>
        <tissue evidence="1">Whole animal</tissue>
    </source>
</reference>
<dbReference type="Proteomes" id="UP000828390">
    <property type="component" value="Unassembled WGS sequence"/>
</dbReference>
<organism evidence="1 2">
    <name type="scientific">Dreissena polymorpha</name>
    <name type="common">Zebra mussel</name>
    <name type="synonym">Mytilus polymorpha</name>
    <dbReference type="NCBI Taxonomy" id="45954"/>
    <lineage>
        <taxon>Eukaryota</taxon>
        <taxon>Metazoa</taxon>
        <taxon>Spiralia</taxon>
        <taxon>Lophotrochozoa</taxon>
        <taxon>Mollusca</taxon>
        <taxon>Bivalvia</taxon>
        <taxon>Autobranchia</taxon>
        <taxon>Heteroconchia</taxon>
        <taxon>Euheterodonta</taxon>
        <taxon>Imparidentia</taxon>
        <taxon>Neoheterodontei</taxon>
        <taxon>Myida</taxon>
        <taxon>Dreissenoidea</taxon>
        <taxon>Dreissenidae</taxon>
        <taxon>Dreissena</taxon>
    </lineage>
</organism>
<dbReference type="AlphaFoldDB" id="A0A9D3Z2A6"/>
<comment type="caution">
    <text evidence="1">The sequence shown here is derived from an EMBL/GenBank/DDBJ whole genome shotgun (WGS) entry which is preliminary data.</text>
</comment>